<evidence type="ECO:0000313" key="2">
    <source>
        <dbReference type="EMBL" id="CAB1444434.1"/>
    </source>
</evidence>
<comment type="caution">
    <text evidence="2">The sequence shown here is derived from an EMBL/GenBank/DDBJ whole genome shotgun (WGS) entry which is preliminary data.</text>
</comment>
<dbReference type="Proteomes" id="UP001153269">
    <property type="component" value="Unassembled WGS sequence"/>
</dbReference>
<feature type="region of interest" description="Disordered" evidence="1">
    <location>
        <begin position="230"/>
        <end position="268"/>
    </location>
</feature>
<proteinExistence type="predicted"/>
<sequence length="268" mass="29389">MTKRMFQRCDFLATPSTSFSQIRERRRVRDRRGTQRDSWARGLIPDQDWETGSTPLTRRPSAQPPLSHETLTGSMSGGNPGGIAIGTSGLSCANHLSLVHLQARKLLSSQGAKEPMGPPIPPLQRHSKMAVLAAYPGLGKKGRETSRENVDRESDPTIMALAQAASLHVADIVWIYSDVQRDYILREDRVCTSDVSPFRHAARSFPSAPPQIFGSGGVGVSRHSGPFLILTDEFNPSPQPPKRREKEKESEAKETAGRGGLDNQNRGS</sequence>
<evidence type="ECO:0000313" key="3">
    <source>
        <dbReference type="Proteomes" id="UP001153269"/>
    </source>
</evidence>
<dbReference type="AlphaFoldDB" id="A0A9N7YZP2"/>
<name>A0A9N7YZP2_PLEPL</name>
<evidence type="ECO:0000256" key="1">
    <source>
        <dbReference type="SAM" id="MobiDB-lite"/>
    </source>
</evidence>
<feature type="compositionally biased region" description="Basic and acidic residues" evidence="1">
    <location>
        <begin position="242"/>
        <end position="256"/>
    </location>
</feature>
<organism evidence="2 3">
    <name type="scientific">Pleuronectes platessa</name>
    <name type="common">European plaice</name>
    <dbReference type="NCBI Taxonomy" id="8262"/>
    <lineage>
        <taxon>Eukaryota</taxon>
        <taxon>Metazoa</taxon>
        <taxon>Chordata</taxon>
        <taxon>Craniata</taxon>
        <taxon>Vertebrata</taxon>
        <taxon>Euteleostomi</taxon>
        <taxon>Actinopterygii</taxon>
        <taxon>Neopterygii</taxon>
        <taxon>Teleostei</taxon>
        <taxon>Neoteleostei</taxon>
        <taxon>Acanthomorphata</taxon>
        <taxon>Carangaria</taxon>
        <taxon>Pleuronectiformes</taxon>
        <taxon>Pleuronectoidei</taxon>
        <taxon>Pleuronectidae</taxon>
        <taxon>Pleuronectes</taxon>
    </lineage>
</organism>
<protein>
    <submittedName>
        <fullName evidence="2">Uncharacterized protein</fullName>
    </submittedName>
</protein>
<gene>
    <name evidence="2" type="ORF">PLEPLA_LOCUS32150</name>
</gene>
<dbReference type="EMBL" id="CADEAL010003358">
    <property type="protein sequence ID" value="CAB1444434.1"/>
    <property type="molecule type" value="Genomic_DNA"/>
</dbReference>
<reference evidence="2" key="1">
    <citation type="submission" date="2020-03" db="EMBL/GenBank/DDBJ databases">
        <authorList>
            <person name="Weist P."/>
        </authorList>
    </citation>
    <scope>NUCLEOTIDE SEQUENCE</scope>
</reference>
<accession>A0A9N7YZP2</accession>
<feature type="region of interest" description="Disordered" evidence="1">
    <location>
        <begin position="23"/>
        <end position="80"/>
    </location>
</feature>
<keyword evidence="3" id="KW-1185">Reference proteome</keyword>